<dbReference type="EMBL" id="JAACJL010000004">
    <property type="protein sequence ID" value="KAF4621755.1"/>
    <property type="molecule type" value="Genomic_DNA"/>
</dbReference>
<dbReference type="Proteomes" id="UP000521872">
    <property type="component" value="Unassembled WGS sequence"/>
</dbReference>
<evidence type="ECO:0000313" key="3">
    <source>
        <dbReference type="Proteomes" id="UP000521872"/>
    </source>
</evidence>
<evidence type="ECO:0000313" key="2">
    <source>
        <dbReference type="EMBL" id="KAF4621755.1"/>
    </source>
</evidence>
<reference evidence="2 3" key="1">
    <citation type="submission" date="2019-12" db="EMBL/GenBank/DDBJ databases">
        <authorList>
            <person name="Floudas D."/>
            <person name="Bentzer J."/>
            <person name="Ahren D."/>
            <person name="Johansson T."/>
            <person name="Persson P."/>
            <person name="Tunlid A."/>
        </authorList>
    </citation>
    <scope>NUCLEOTIDE SEQUENCE [LARGE SCALE GENOMIC DNA]</scope>
    <source>
        <strain evidence="2 3">CBS 102.39</strain>
    </source>
</reference>
<protein>
    <recommendedName>
        <fullName evidence="4">HAT C-terminal dimerisation domain-containing protein</fullName>
    </recommendedName>
</protein>
<feature type="region of interest" description="Disordered" evidence="1">
    <location>
        <begin position="75"/>
        <end position="109"/>
    </location>
</feature>
<feature type="region of interest" description="Disordered" evidence="1">
    <location>
        <begin position="122"/>
        <end position="163"/>
    </location>
</feature>
<comment type="caution">
    <text evidence="2">The sequence shown here is derived from an EMBL/GenBank/DDBJ whole genome shotgun (WGS) entry which is preliminary data.</text>
</comment>
<sequence length="287" mass="32508">MLRYFKVAHPQLKGAVAVATAKIEEYVKKSRKTRIYALAMTTKLQWIKDHWSDAEHRAAKDWMLQSMFKYRKLSRKSGSGPRAEIQLSRDRCNPAGSSSRANATQSLSDGLASVRSLKEALKRSASEVLPGPSTRNMETLPNCTEPTRDDEGTEAQADEKDKKSVTDELQRYLDEGLVSGEELVGFSLTRYWQASSVPCERAFSSSKETITMRRSCLSLELMEILQFLKYTYRQDRLDLMEGFASPEELLRAEAMSESVLKEEIRDLLAKGQISEIIHLLRGDDDDV</sequence>
<dbReference type="AlphaFoldDB" id="A0A8H4R1P7"/>
<keyword evidence="3" id="KW-1185">Reference proteome</keyword>
<dbReference type="SUPFAM" id="SSF53098">
    <property type="entry name" value="Ribonuclease H-like"/>
    <property type="match status" value="1"/>
</dbReference>
<feature type="compositionally biased region" description="Polar residues" evidence="1">
    <location>
        <begin position="95"/>
        <end position="108"/>
    </location>
</feature>
<evidence type="ECO:0000256" key="1">
    <source>
        <dbReference type="SAM" id="MobiDB-lite"/>
    </source>
</evidence>
<organism evidence="2 3">
    <name type="scientific">Agrocybe pediades</name>
    <dbReference type="NCBI Taxonomy" id="84607"/>
    <lineage>
        <taxon>Eukaryota</taxon>
        <taxon>Fungi</taxon>
        <taxon>Dikarya</taxon>
        <taxon>Basidiomycota</taxon>
        <taxon>Agaricomycotina</taxon>
        <taxon>Agaricomycetes</taxon>
        <taxon>Agaricomycetidae</taxon>
        <taxon>Agaricales</taxon>
        <taxon>Agaricineae</taxon>
        <taxon>Strophariaceae</taxon>
        <taxon>Agrocybe</taxon>
    </lineage>
</organism>
<evidence type="ECO:0008006" key="4">
    <source>
        <dbReference type="Google" id="ProtNLM"/>
    </source>
</evidence>
<dbReference type="InterPro" id="IPR012337">
    <property type="entry name" value="RNaseH-like_sf"/>
</dbReference>
<feature type="compositionally biased region" description="Polar residues" evidence="1">
    <location>
        <begin position="133"/>
        <end position="145"/>
    </location>
</feature>
<proteinExistence type="predicted"/>
<accession>A0A8H4R1P7</accession>
<gene>
    <name evidence="2" type="ORF">D9613_012137</name>
</gene>
<name>A0A8H4R1P7_9AGAR</name>